<keyword evidence="1" id="KW-0812">Transmembrane</keyword>
<keyword evidence="3" id="KW-1185">Reference proteome</keyword>
<proteinExistence type="predicted"/>
<dbReference type="RefSeq" id="WP_135943246.1">
    <property type="nucleotide sequence ID" value="NZ_BMEI01000001.1"/>
</dbReference>
<gene>
    <name evidence="2" type="ORF">E5162_01815</name>
</gene>
<evidence type="ECO:0000256" key="1">
    <source>
        <dbReference type="SAM" id="Phobius"/>
    </source>
</evidence>
<dbReference type="EMBL" id="SRXV01000001">
    <property type="protein sequence ID" value="TGY94051.1"/>
    <property type="molecule type" value="Genomic_DNA"/>
</dbReference>
<keyword evidence="1" id="KW-0472">Membrane</keyword>
<evidence type="ECO:0000313" key="2">
    <source>
        <dbReference type="EMBL" id="TGY94051.1"/>
    </source>
</evidence>
<organism evidence="2 3">
    <name type="scientific">Marinicauda pacifica</name>
    <dbReference type="NCBI Taxonomy" id="1133559"/>
    <lineage>
        <taxon>Bacteria</taxon>
        <taxon>Pseudomonadati</taxon>
        <taxon>Pseudomonadota</taxon>
        <taxon>Alphaproteobacteria</taxon>
        <taxon>Maricaulales</taxon>
        <taxon>Maricaulaceae</taxon>
        <taxon>Marinicauda</taxon>
    </lineage>
</organism>
<evidence type="ECO:0000313" key="3">
    <source>
        <dbReference type="Proteomes" id="UP000305451"/>
    </source>
</evidence>
<reference evidence="2 3" key="1">
    <citation type="journal article" date="2013" name="Int. J. Syst. Evol. Microbiol.">
        <title>Marinicauda pacifica gen. nov., sp. nov., a prosthecate alphaproteobacterium of the family Hyphomonadaceae isolated from deep seawater.</title>
        <authorList>
            <person name="Zhang X.Y."/>
            <person name="Li G.W."/>
            <person name="Wang C.S."/>
            <person name="Zhang Y.J."/>
            <person name="Xu X.W."/>
            <person name="Li H."/>
            <person name="Liu A."/>
            <person name="Liu C."/>
            <person name="Xie B.B."/>
            <person name="Qin Q.L."/>
            <person name="Xu Z."/>
            <person name="Chen X.L."/>
            <person name="Zhou B.C."/>
            <person name="Zhang Y.Z."/>
        </authorList>
    </citation>
    <scope>NUCLEOTIDE SEQUENCE [LARGE SCALE GENOMIC DNA]</scope>
    <source>
        <strain evidence="2 3">P-1 km-3</strain>
    </source>
</reference>
<feature type="transmembrane region" description="Helical" evidence="1">
    <location>
        <begin position="116"/>
        <end position="140"/>
    </location>
</feature>
<feature type="transmembrane region" description="Helical" evidence="1">
    <location>
        <begin position="21"/>
        <end position="41"/>
    </location>
</feature>
<sequence>MINLIPESSSAPPAARKRYNRANIGITVLFLPVMLGTTWLGETGASPVLVAVGVVLTIGLIAALVYEFVRLMLALDELQNRIHVTALAIGFGAVTLTMLALGFIDALLGFPNPGEHWPVLAILMFPTGSFVYYIALHLILRRYR</sequence>
<accession>A0A4S2HE43</accession>
<name>A0A4S2HE43_9PROT</name>
<feature type="transmembrane region" description="Helical" evidence="1">
    <location>
        <begin position="47"/>
        <end position="69"/>
    </location>
</feature>
<protein>
    <submittedName>
        <fullName evidence="2">Uncharacterized protein</fullName>
    </submittedName>
</protein>
<dbReference type="AlphaFoldDB" id="A0A4S2HE43"/>
<comment type="caution">
    <text evidence="2">The sequence shown here is derived from an EMBL/GenBank/DDBJ whole genome shotgun (WGS) entry which is preliminary data.</text>
</comment>
<dbReference type="Proteomes" id="UP000305451">
    <property type="component" value="Unassembled WGS sequence"/>
</dbReference>
<feature type="transmembrane region" description="Helical" evidence="1">
    <location>
        <begin position="81"/>
        <end position="104"/>
    </location>
</feature>
<keyword evidence="1" id="KW-1133">Transmembrane helix</keyword>
<dbReference type="OrthoDB" id="7632633at2"/>